<gene>
    <name evidence="4" type="ORF">COY16_06070</name>
</gene>
<dbReference type="InterPro" id="IPR007431">
    <property type="entry name" value="ACP_PD"/>
</dbReference>
<evidence type="ECO:0000256" key="2">
    <source>
        <dbReference type="ARBA" id="ARBA00022801"/>
    </source>
</evidence>
<dbReference type="PANTHER" id="PTHR38764:SF1">
    <property type="entry name" value="ACYL CARRIER PROTEIN PHOSPHODIESTERASE"/>
    <property type="match status" value="1"/>
</dbReference>
<sequence length="224" mass="25673">MNFLAHAVFADGPDEVLLGSLVGDFFKRPDISQFPEAFITGLEVHKELDRHFDSSYPSVTSNESLFSLIRHYSAPVIDVCSDHILANRWKDIFDSKIGDFVGIVYEIVGTHRSYIPPDRQRVISRMTEQDWLGQMSSMDGLESALMRLSRSSHRADVVREHIPAILELVPSMEEGVLSALPLIRTHMCDYMQDTLLLDSVRRLSWRDEICVSNEFEGRPQYKER</sequence>
<evidence type="ECO:0000256" key="1">
    <source>
        <dbReference type="ARBA" id="ARBA00022516"/>
    </source>
</evidence>
<dbReference type="Proteomes" id="UP000228503">
    <property type="component" value="Unassembled WGS sequence"/>
</dbReference>
<dbReference type="GO" id="GO:0008770">
    <property type="term" value="F:[acyl-carrier-protein] phosphodiesterase activity"/>
    <property type="evidence" value="ECO:0007669"/>
    <property type="project" value="InterPro"/>
</dbReference>
<accession>A0A2M7TV65</accession>
<organism evidence="4 5">
    <name type="scientific">Candidatus Roizmanbacteria bacterium CG_4_10_14_0_2_um_filter_39_13</name>
    <dbReference type="NCBI Taxonomy" id="1974825"/>
    <lineage>
        <taxon>Bacteria</taxon>
        <taxon>Candidatus Roizmaniibacteriota</taxon>
    </lineage>
</organism>
<evidence type="ECO:0000313" key="4">
    <source>
        <dbReference type="EMBL" id="PIZ61717.1"/>
    </source>
</evidence>
<evidence type="ECO:0008006" key="6">
    <source>
        <dbReference type="Google" id="ProtNLM"/>
    </source>
</evidence>
<keyword evidence="3" id="KW-0443">Lipid metabolism</keyword>
<keyword evidence="2" id="KW-0378">Hydrolase</keyword>
<dbReference type="EMBL" id="PFOB01000077">
    <property type="protein sequence ID" value="PIZ61717.1"/>
    <property type="molecule type" value="Genomic_DNA"/>
</dbReference>
<keyword evidence="1" id="KW-0444">Lipid biosynthesis</keyword>
<proteinExistence type="predicted"/>
<comment type="caution">
    <text evidence="4">The sequence shown here is derived from an EMBL/GenBank/DDBJ whole genome shotgun (WGS) entry which is preliminary data.</text>
</comment>
<dbReference type="PANTHER" id="PTHR38764">
    <property type="entry name" value="ACYL CARRIER PROTEIN PHOSPHODIESTERASE"/>
    <property type="match status" value="1"/>
</dbReference>
<dbReference type="GO" id="GO:0006633">
    <property type="term" value="P:fatty acid biosynthetic process"/>
    <property type="evidence" value="ECO:0007669"/>
    <property type="project" value="InterPro"/>
</dbReference>
<dbReference type="Pfam" id="PF04336">
    <property type="entry name" value="ACP_PD"/>
    <property type="match status" value="1"/>
</dbReference>
<protein>
    <recommendedName>
        <fullName evidence="6">DUF479 domain-containing protein</fullName>
    </recommendedName>
</protein>
<dbReference type="AlphaFoldDB" id="A0A2M7TV65"/>
<evidence type="ECO:0000256" key="3">
    <source>
        <dbReference type="ARBA" id="ARBA00023098"/>
    </source>
</evidence>
<evidence type="ECO:0000313" key="5">
    <source>
        <dbReference type="Proteomes" id="UP000228503"/>
    </source>
</evidence>
<reference evidence="5" key="1">
    <citation type="submission" date="2017-09" db="EMBL/GenBank/DDBJ databases">
        <title>Depth-based differentiation of microbial function through sediment-hosted aquifers and enrichment of novel symbionts in the deep terrestrial subsurface.</title>
        <authorList>
            <person name="Probst A.J."/>
            <person name="Ladd B."/>
            <person name="Jarett J.K."/>
            <person name="Geller-Mcgrath D.E."/>
            <person name="Sieber C.M.K."/>
            <person name="Emerson J.B."/>
            <person name="Anantharaman K."/>
            <person name="Thomas B.C."/>
            <person name="Malmstrom R."/>
            <person name="Stieglmeier M."/>
            <person name="Klingl A."/>
            <person name="Woyke T."/>
            <person name="Ryan C.M."/>
            <person name="Banfield J.F."/>
        </authorList>
    </citation>
    <scope>NUCLEOTIDE SEQUENCE [LARGE SCALE GENOMIC DNA]</scope>
</reference>
<name>A0A2M7TV65_9BACT</name>